<accession>A0A150MAS6</accession>
<name>A0A150MAS6_9BACL</name>
<dbReference type="PATRIC" id="fig|153151.4.peg.2414"/>
<dbReference type="GO" id="GO:0005975">
    <property type="term" value="P:carbohydrate metabolic process"/>
    <property type="evidence" value="ECO:0007669"/>
    <property type="project" value="InterPro"/>
</dbReference>
<evidence type="ECO:0000313" key="1">
    <source>
        <dbReference type="EMBL" id="KYD21551.1"/>
    </source>
</evidence>
<dbReference type="InterPro" id="IPR008928">
    <property type="entry name" value="6-hairpin_glycosidase_sf"/>
</dbReference>
<gene>
    <name evidence="1" type="ORF">B4110_0394</name>
</gene>
<dbReference type="EMBL" id="LQYW01000188">
    <property type="protein sequence ID" value="KYD21551.1"/>
    <property type="molecule type" value="Genomic_DNA"/>
</dbReference>
<dbReference type="AlphaFoldDB" id="A0A150MAS6"/>
<reference evidence="1 2" key="1">
    <citation type="submission" date="2016-01" db="EMBL/GenBank/DDBJ databases">
        <title>Draft Genome Sequences of Seven Thermophilic Sporeformers Isolated from Foods.</title>
        <authorList>
            <person name="Berendsen E.M."/>
            <person name="Wells-Bennik M.H."/>
            <person name="Krawcyk A.O."/>
            <person name="De Jong A."/>
            <person name="Holsappel S."/>
            <person name="Eijlander R.T."/>
            <person name="Kuipers O.P."/>
        </authorList>
    </citation>
    <scope>NUCLEOTIDE SEQUENCE [LARGE SCALE GENOMIC DNA]</scope>
    <source>
        <strain evidence="1 2">B4110</strain>
    </source>
</reference>
<proteinExistence type="predicted"/>
<organism evidence="1 2">
    <name type="scientific">Parageobacillus toebii</name>
    <dbReference type="NCBI Taxonomy" id="153151"/>
    <lineage>
        <taxon>Bacteria</taxon>
        <taxon>Bacillati</taxon>
        <taxon>Bacillota</taxon>
        <taxon>Bacilli</taxon>
        <taxon>Bacillales</taxon>
        <taxon>Anoxybacillaceae</taxon>
        <taxon>Parageobacillus</taxon>
    </lineage>
</organism>
<dbReference type="Proteomes" id="UP000075324">
    <property type="component" value="Unassembled WGS sequence"/>
</dbReference>
<dbReference type="RefSeq" id="WP_153016858.1">
    <property type="nucleotide sequence ID" value="NZ_LQYW01000188.1"/>
</dbReference>
<evidence type="ECO:0000313" key="2">
    <source>
        <dbReference type="Proteomes" id="UP000075324"/>
    </source>
</evidence>
<comment type="caution">
    <text evidence="1">The sequence shown here is derived from an EMBL/GenBank/DDBJ whole genome shotgun (WGS) entry which is preliminary data.</text>
</comment>
<protein>
    <recommendedName>
        <fullName evidence="3">Glycosyl transferase</fullName>
    </recommendedName>
</protein>
<sequence>MPLSVVKFDHLERMTDDTGLLEHSLGRIPRRREGYSTDDNARAIWVCMEWLDLLGDDESKEQNRLYRLLDRYLAFLLWAQREDGWFQNNFHFDRTPESESRSDDCLGRSLWAAAVAYVNLDDEARRCVAAEILGRALSASRGLRFLRGQAWALATCCLLLSKRRDGLDLPSGVTEADLINLADVFERSLLDAYHMNRTDDWRWYEPQITYANGLLPWALFVAYRYHGRVETLQVAKESLDFLLDKMSGQGGVIRPIGNRGWCSRNGRADWDQQPVDVMKLALAAREAYRVLGDDTYREVVRRCRDWFYGDNDLGVPLADLSDGSCCDGLNSDGPNPNRGAESTLSYLLTEAMANSLQLEVAFNESFDGTTIRSTEARV</sequence>
<evidence type="ECO:0008006" key="3">
    <source>
        <dbReference type="Google" id="ProtNLM"/>
    </source>
</evidence>
<dbReference type="SUPFAM" id="SSF48208">
    <property type="entry name" value="Six-hairpin glycosidases"/>
    <property type="match status" value="1"/>
</dbReference>